<dbReference type="Proteomes" id="UP000228952">
    <property type="component" value="Unassembled WGS sequence"/>
</dbReference>
<dbReference type="SUPFAM" id="SSF52009">
    <property type="entry name" value="Phosphohistidine domain"/>
    <property type="match status" value="1"/>
</dbReference>
<name>A0A2M7W1L7_9BACT</name>
<dbReference type="SUPFAM" id="SSF56059">
    <property type="entry name" value="Glutathione synthetase ATP-binding domain-like"/>
    <property type="match status" value="1"/>
</dbReference>
<proteinExistence type="predicted"/>
<dbReference type="InterPro" id="IPR051549">
    <property type="entry name" value="PEP_Utilizing_Enz"/>
</dbReference>
<evidence type="ECO:0000259" key="2">
    <source>
        <dbReference type="Pfam" id="PF01326"/>
    </source>
</evidence>
<dbReference type="Pfam" id="PF01326">
    <property type="entry name" value="PPDK_N"/>
    <property type="match status" value="1"/>
</dbReference>
<dbReference type="Gene3D" id="3.30.1490.20">
    <property type="entry name" value="ATP-grasp fold, A domain"/>
    <property type="match status" value="1"/>
</dbReference>
<organism evidence="3 4">
    <name type="scientific">Candidatus Dojkabacteria bacterium CG_4_10_14_0_2_um_filter_Dojkabacteria_WS6_41_15</name>
    <dbReference type="NCBI Taxonomy" id="2014249"/>
    <lineage>
        <taxon>Bacteria</taxon>
        <taxon>Candidatus Dojkabacteria</taxon>
    </lineage>
</organism>
<protein>
    <recommendedName>
        <fullName evidence="5">Phosphoenolpyruvate synthase</fullName>
    </recommendedName>
</protein>
<feature type="domain" description="Pyruvate phosphate dikinase AMP/ATP-binding" evidence="2">
    <location>
        <begin position="56"/>
        <end position="187"/>
    </location>
</feature>
<dbReference type="AlphaFoldDB" id="A0A2M7W1L7"/>
<dbReference type="InterPro" id="IPR002192">
    <property type="entry name" value="PPDK_AMP/ATP-bd"/>
</dbReference>
<dbReference type="GO" id="GO:0016301">
    <property type="term" value="F:kinase activity"/>
    <property type="evidence" value="ECO:0007669"/>
    <property type="project" value="InterPro"/>
</dbReference>
<comment type="caution">
    <text evidence="3">The sequence shown here is derived from an EMBL/GenBank/DDBJ whole genome shotgun (WGS) entry which is preliminary data.</text>
</comment>
<evidence type="ECO:0000259" key="1">
    <source>
        <dbReference type="Pfam" id="PF00391"/>
    </source>
</evidence>
<dbReference type="Pfam" id="PF00391">
    <property type="entry name" value="PEP-utilizers"/>
    <property type="match status" value="1"/>
</dbReference>
<dbReference type="PANTHER" id="PTHR43615">
    <property type="entry name" value="PHOSPHOENOLPYRUVATE SYNTHASE-RELATED"/>
    <property type="match status" value="1"/>
</dbReference>
<evidence type="ECO:0000313" key="3">
    <source>
        <dbReference type="EMBL" id="PJA13658.1"/>
    </source>
</evidence>
<gene>
    <name evidence="3" type="ORF">COX64_03050</name>
</gene>
<reference evidence="4" key="1">
    <citation type="submission" date="2017-09" db="EMBL/GenBank/DDBJ databases">
        <title>Depth-based differentiation of microbial function through sediment-hosted aquifers and enrichment of novel symbionts in the deep terrestrial subsurface.</title>
        <authorList>
            <person name="Probst A.J."/>
            <person name="Ladd B."/>
            <person name="Jarett J.K."/>
            <person name="Geller-Mcgrath D.E."/>
            <person name="Sieber C.M.K."/>
            <person name="Emerson J.B."/>
            <person name="Anantharaman K."/>
            <person name="Thomas B.C."/>
            <person name="Malmstrom R."/>
            <person name="Stieglmeier M."/>
            <person name="Klingl A."/>
            <person name="Woyke T."/>
            <person name="Ryan C.M."/>
            <person name="Banfield J.F."/>
        </authorList>
    </citation>
    <scope>NUCLEOTIDE SEQUENCE [LARGE SCALE GENOMIC DNA]</scope>
</reference>
<evidence type="ECO:0000313" key="4">
    <source>
        <dbReference type="Proteomes" id="UP000228952"/>
    </source>
</evidence>
<dbReference type="InterPro" id="IPR036637">
    <property type="entry name" value="Phosphohistidine_dom_sf"/>
</dbReference>
<dbReference type="InterPro" id="IPR013815">
    <property type="entry name" value="ATP_grasp_subdomain_1"/>
</dbReference>
<sequence length="803" mass="91792">MTFQTSKAINLGILREKFPQFVPPFIVVCTEDFLSACEKKQYSGLKSVTEKIQFISELSISNKCKNIIEHLHKEKITPDNRIAIRTSAYGEDGNRLSFAGMYETFLDITVALESLENALLDSWLSLFSQRVLNYQGLHETTGKNHCEIILQRMVMPLYSGVLFSEPLKIDDSLLSIQQGNAAVVKGASASQFTMGQFSVNYPKQAQILKDVVQKLGLVHKQSRLDIEFGFTENEFFLFQVRPVTRIVSKEFNHSIWDKSNIGENYPGITLPLTYSFIRQAYSKVYPSFLKLIGIATDLREQSVLFDNMLGYIRGQVYYNLTNWYELIDLLPWQPHIRSFYDNMLQPVKPIPSTKLTKKSNWQNFRASIKLICLFLSPKGKIQKPFMKRLSQLTSEFKQSFGPGASVFELNKLFLTLSSQFFSVWGLTIVNDVRVMVFFGLYTRFVTAWCSNNTEMINQLAVAKNPASITLLHSLETTAQAINDDLPLAKLLRKATYDGAVHYIAEFPKHLSSRAIQCYLENYGVRFANELKLETVSMKTELKSFLKLMTSYIDKHWKITTDDPSDILYQIPRSIFSWSKKIVLNFFRVQTTKAITMREQFRLERARVFDMARSIFLQIGSVLKETDLLENERDIFYLTIEEINNSANFHNTPRSLKIIVEERRRLVESYEKESLPRRIDSYGILQDDNLVGYTQHSSSRRLEGLGTSSYVVEACEVIVMKELDVSVNVNGKVLVVPQTDPGWTVLFPLIKGIITEEGNTLSHASIIARELRIPCVAKIKRATELLKNGDKVTVNGITGEVIIL</sequence>
<feature type="domain" description="PEP-utilising enzyme mobile" evidence="1">
    <location>
        <begin position="729"/>
        <end position="798"/>
    </location>
</feature>
<dbReference type="EMBL" id="PFQB01000078">
    <property type="protein sequence ID" value="PJA13658.1"/>
    <property type="molecule type" value="Genomic_DNA"/>
</dbReference>
<accession>A0A2M7W1L7</accession>
<dbReference type="PANTHER" id="PTHR43615:SF1">
    <property type="entry name" value="PPDK_N DOMAIN-CONTAINING PROTEIN"/>
    <property type="match status" value="1"/>
</dbReference>
<dbReference type="GO" id="GO:0005524">
    <property type="term" value="F:ATP binding"/>
    <property type="evidence" value="ECO:0007669"/>
    <property type="project" value="InterPro"/>
</dbReference>
<dbReference type="Gene3D" id="3.50.30.10">
    <property type="entry name" value="Phosphohistidine domain"/>
    <property type="match status" value="1"/>
</dbReference>
<evidence type="ECO:0008006" key="5">
    <source>
        <dbReference type="Google" id="ProtNLM"/>
    </source>
</evidence>
<dbReference type="InterPro" id="IPR008279">
    <property type="entry name" value="PEP-util_enz_mobile_dom"/>
</dbReference>